<reference evidence="1" key="1">
    <citation type="journal article" date="2019" name="MBio">
        <title>Virus Genomes from Deep Sea Sediments Expand the Ocean Megavirome and Support Independent Origins of Viral Gigantism.</title>
        <authorList>
            <person name="Backstrom D."/>
            <person name="Yutin N."/>
            <person name="Jorgensen S.L."/>
            <person name="Dharamshi J."/>
            <person name="Homa F."/>
            <person name="Zaremba-Niedwiedzka K."/>
            <person name="Spang A."/>
            <person name="Wolf Y.I."/>
            <person name="Koonin E.V."/>
            <person name="Ettema T.J."/>
        </authorList>
    </citation>
    <scope>NUCLEOTIDE SEQUENCE</scope>
</reference>
<gene>
    <name evidence="1" type="ORF">LCMAC102_01230</name>
</gene>
<proteinExistence type="predicted"/>
<protein>
    <submittedName>
        <fullName evidence="1">Uncharacterized protein</fullName>
    </submittedName>
</protein>
<dbReference type="EMBL" id="MK500334">
    <property type="protein sequence ID" value="QBK86328.1"/>
    <property type="molecule type" value="Genomic_DNA"/>
</dbReference>
<name>A0A481YSX6_9VIRU</name>
<evidence type="ECO:0000313" key="1">
    <source>
        <dbReference type="EMBL" id="QBK86328.1"/>
    </source>
</evidence>
<accession>A0A481YSX6</accession>
<organism evidence="1">
    <name type="scientific">Marseillevirus LCMAC102</name>
    <dbReference type="NCBI Taxonomy" id="2506603"/>
    <lineage>
        <taxon>Viruses</taxon>
        <taxon>Varidnaviria</taxon>
        <taxon>Bamfordvirae</taxon>
        <taxon>Nucleocytoviricota</taxon>
        <taxon>Megaviricetes</taxon>
        <taxon>Pimascovirales</taxon>
        <taxon>Pimascovirales incertae sedis</taxon>
        <taxon>Marseilleviridae</taxon>
    </lineage>
</organism>
<sequence length="98" mass="11159">MGCTVGTVYWTPTQSDELFKEKLGALASTYNLTTTNSNYLDWRENKTYCGGSIEGLRLLFWNNKEAIKYVEKYVNHAKIILEQNGATDIDINVKYLPA</sequence>